<dbReference type="AlphaFoldDB" id="A0A5K7XH30"/>
<evidence type="ECO:0008006" key="4">
    <source>
        <dbReference type="Google" id="ProtNLM"/>
    </source>
</evidence>
<gene>
    <name evidence="2" type="ORF">PLANPX_3863</name>
</gene>
<accession>A0A5K7XH30</accession>
<dbReference type="Proteomes" id="UP000326837">
    <property type="component" value="Chromosome"/>
</dbReference>
<evidence type="ECO:0000313" key="3">
    <source>
        <dbReference type="Proteomes" id="UP000326837"/>
    </source>
</evidence>
<dbReference type="RefSeq" id="WP_152099865.1">
    <property type="nucleotide sequence ID" value="NZ_AP021861.1"/>
</dbReference>
<sequence length="85" mass="10255">MADATERRPIHLEESCSRPDHNHDHDIIHELSRRLDSIWRYDQYAADAEWRVGLKQFWIDMKAQEQANINRLKELIVEEVHNNCF</sequence>
<evidence type="ECO:0000256" key="1">
    <source>
        <dbReference type="SAM" id="MobiDB-lite"/>
    </source>
</evidence>
<evidence type="ECO:0000313" key="2">
    <source>
        <dbReference type="EMBL" id="BBO34251.1"/>
    </source>
</evidence>
<name>A0A5K7XH30_9BACT</name>
<dbReference type="KEGG" id="lpav:PLANPX_3863"/>
<keyword evidence="3" id="KW-1185">Reference proteome</keyword>
<reference evidence="3" key="1">
    <citation type="submission" date="2019-10" db="EMBL/GenBank/DDBJ databases">
        <title>Lacipirellula parvula gen. nov., sp. nov., representing a lineage of planctomycetes widespread in freshwater anoxic habitats, and description of the family Lacipirellulaceae.</title>
        <authorList>
            <person name="Dedysh S.N."/>
            <person name="Kulichevskaya I.S."/>
            <person name="Beletsky A.V."/>
            <person name="Rakitin A.L."/>
            <person name="Mardanov A.V."/>
            <person name="Ivanova A.A."/>
            <person name="Saltykova V.X."/>
            <person name="Rijpstra W.I.C."/>
            <person name="Sinninghe Damste J.S."/>
            <person name="Ravin N.V."/>
        </authorList>
    </citation>
    <scope>NUCLEOTIDE SEQUENCE [LARGE SCALE GENOMIC DNA]</scope>
    <source>
        <strain evidence="3">PX69</strain>
    </source>
</reference>
<feature type="region of interest" description="Disordered" evidence="1">
    <location>
        <begin position="1"/>
        <end position="23"/>
    </location>
</feature>
<protein>
    <recommendedName>
        <fullName evidence="4">Ferritin/DPS protein domain-containing protein</fullName>
    </recommendedName>
</protein>
<dbReference type="EMBL" id="AP021861">
    <property type="protein sequence ID" value="BBO34251.1"/>
    <property type="molecule type" value="Genomic_DNA"/>
</dbReference>
<organism evidence="2 3">
    <name type="scientific">Lacipirellula parvula</name>
    <dbReference type="NCBI Taxonomy" id="2650471"/>
    <lineage>
        <taxon>Bacteria</taxon>
        <taxon>Pseudomonadati</taxon>
        <taxon>Planctomycetota</taxon>
        <taxon>Planctomycetia</taxon>
        <taxon>Pirellulales</taxon>
        <taxon>Lacipirellulaceae</taxon>
        <taxon>Lacipirellula</taxon>
    </lineage>
</organism>
<proteinExistence type="predicted"/>